<dbReference type="CDD" id="cd04301">
    <property type="entry name" value="NAT_SF"/>
    <property type="match status" value="1"/>
</dbReference>
<dbReference type="Gene3D" id="3.40.630.30">
    <property type="match status" value="1"/>
</dbReference>
<dbReference type="Pfam" id="PF00583">
    <property type="entry name" value="Acetyltransf_1"/>
    <property type="match status" value="1"/>
</dbReference>
<keyword evidence="6" id="KW-1185">Reference proteome</keyword>
<dbReference type="SUPFAM" id="SSF55729">
    <property type="entry name" value="Acyl-CoA N-acyltransferases (Nat)"/>
    <property type="match status" value="1"/>
</dbReference>
<evidence type="ECO:0000313" key="6">
    <source>
        <dbReference type="Proteomes" id="UP000821866"/>
    </source>
</evidence>
<name>A0A9J6F6B1_RHIMP</name>
<dbReference type="PANTHER" id="PTHR10545">
    <property type="entry name" value="DIAMINE N-ACETYLTRANSFERASE"/>
    <property type="match status" value="1"/>
</dbReference>
<dbReference type="PROSITE" id="PS51186">
    <property type="entry name" value="GNAT"/>
    <property type="match status" value="1"/>
</dbReference>
<keyword evidence="2" id="KW-0808">Transferase</keyword>
<protein>
    <recommendedName>
        <fullName evidence="4">N-acetyltransferase domain-containing protein</fullName>
    </recommendedName>
</protein>
<dbReference type="InterPro" id="IPR000182">
    <property type="entry name" value="GNAT_dom"/>
</dbReference>
<evidence type="ECO:0000256" key="2">
    <source>
        <dbReference type="ARBA" id="ARBA00022679"/>
    </source>
</evidence>
<accession>A0A9J6F6B1</accession>
<dbReference type="GO" id="GO:0008080">
    <property type="term" value="F:N-acetyltransferase activity"/>
    <property type="evidence" value="ECO:0007669"/>
    <property type="project" value="TreeGrafter"/>
</dbReference>
<reference evidence="5" key="1">
    <citation type="journal article" date="2020" name="Cell">
        <title>Large-Scale Comparative Analyses of Tick Genomes Elucidate Their Genetic Diversity and Vector Capacities.</title>
        <authorList>
            <consortium name="Tick Genome and Microbiome Consortium (TIGMIC)"/>
            <person name="Jia N."/>
            <person name="Wang J."/>
            <person name="Shi W."/>
            <person name="Du L."/>
            <person name="Sun Y."/>
            <person name="Zhan W."/>
            <person name="Jiang J.F."/>
            <person name="Wang Q."/>
            <person name="Zhang B."/>
            <person name="Ji P."/>
            <person name="Bell-Sakyi L."/>
            <person name="Cui X.M."/>
            <person name="Yuan T.T."/>
            <person name="Jiang B.G."/>
            <person name="Yang W.F."/>
            <person name="Lam T.T."/>
            <person name="Chang Q.C."/>
            <person name="Ding S.J."/>
            <person name="Wang X.J."/>
            <person name="Zhu J.G."/>
            <person name="Ruan X.D."/>
            <person name="Zhao L."/>
            <person name="Wei J.T."/>
            <person name="Ye R.Z."/>
            <person name="Que T.C."/>
            <person name="Du C.H."/>
            <person name="Zhou Y.H."/>
            <person name="Cheng J.X."/>
            <person name="Dai P.F."/>
            <person name="Guo W.B."/>
            <person name="Han X.H."/>
            <person name="Huang E.J."/>
            <person name="Li L.F."/>
            <person name="Wei W."/>
            <person name="Gao Y.C."/>
            <person name="Liu J.Z."/>
            <person name="Shao H.Z."/>
            <person name="Wang X."/>
            <person name="Wang C.C."/>
            <person name="Yang T.C."/>
            <person name="Huo Q.B."/>
            <person name="Li W."/>
            <person name="Chen H.Y."/>
            <person name="Chen S.E."/>
            <person name="Zhou L.G."/>
            <person name="Ni X.B."/>
            <person name="Tian J.H."/>
            <person name="Sheng Y."/>
            <person name="Liu T."/>
            <person name="Pan Y.S."/>
            <person name="Xia L.Y."/>
            <person name="Li J."/>
            <person name="Zhao F."/>
            <person name="Cao W.C."/>
        </authorList>
    </citation>
    <scope>NUCLEOTIDE SEQUENCE</scope>
    <source>
        <strain evidence="5">Rmic-2018</strain>
    </source>
</reference>
<comment type="similarity">
    <text evidence="1">Belongs to the acetyltransferase family.</text>
</comment>
<evidence type="ECO:0000259" key="4">
    <source>
        <dbReference type="PROSITE" id="PS51186"/>
    </source>
</evidence>
<dbReference type="VEuPathDB" id="VectorBase:LOC119160060"/>
<feature type="domain" description="N-acetyltransferase" evidence="4">
    <location>
        <begin position="28"/>
        <end position="165"/>
    </location>
</feature>
<organism evidence="5 6">
    <name type="scientific">Rhipicephalus microplus</name>
    <name type="common">Cattle tick</name>
    <name type="synonym">Boophilus microplus</name>
    <dbReference type="NCBI Taxonomy" id="6941"/>
    <lineage>
        <taxon>Eukaryota</taxon>
        <taxon>Metazoa</taxon>
        <taxon>Ecdysozoa</taxon>
        <taxon>Arthropoda</taxon>
        <taxon>Chelicerata</taxon>
        <taxon>Arachnida</taxon>
        <taxon>Acari</taxon>
        <taxon>Parasitiformes</taxon>
        <taxon>Ixodida</taxon>
        <taxon>Ixodoidea</taxon>
        <taxon>Ixodidae</taxon>
        <taxon>Rhipicephalinae</taxon>
        <taxon>Rhipicephalus</taxon>
        <taxon>Boophilus</taxon>
    </lineage>
</organism>
<evidence type="ECO:0000313" key="5">
    <source>
        <dbReference type="EMBL" id="KAH8042145.1"/>
    </source>
</evidence>
<evidence type="ECO:0000256" key="1">
    <source>
        <dbReference type="ARBA" id="ARBA00008694"/>
    </source>
</evidence>
<dbReference type="PANTHER" id="PTHR10545:SF29">
    <property type="entry name" value="GH14572P-RELATED"/>
    <property type="match status" value="1"/>
</dbReference>
<dbReference type="EMBL" id="JABSTU010000001">
    <property type="protein sequence ID" value="KAH8042145.1"/>
    <property type="molecule type" value="Genomic_DNA"/>
</dbReference>
<keyword evidence="3" id="KW-0012">Acyltransferase</keyword>
<dbReference type="AlphaFoldDB" id="A0A9J6F6B1"/>
<comment type="caution">
    <text evidence="5">The sequence shown here is derived from an EMBL/GenBank/DDBJ whole genome shotgun (WGS) entry which is preliminary data.</text>
</comment>
<dbReference type="InterPro" id="IPR016181">
    <property type="entry name" value="Acyl_CoA_acyltransferase"/>
</dbReference>
<evidence type="ECO:0000256" key="3">
    <source>
        <dbReference type="ARBA" id="ARBA00023315"/>
    </source>
</evidence>
<dbReference type="InterPro" id="IPR051016">
    <property type="entry name" value="Diverse_Substrate_AcTransf"/>
</dbReference>
<reference evidence="5" key="2">
    <citation type="submission" date="2021-09" db="EMBL/GenBank/DDBJ databases">
        <authorList>
            <person name="Jia N."/>
            <person name="Wang J."/>
            <person name="Shi W."/>
            <person name="Du L."/>
            <person name="Sun Y."/>
            <person name="Zhan W."/>
            <person name="Jiang J."/>
            <person name="Wang Q."/>
            <person name="Zhang B."/>
            <person name="Ji P."/>
            <person name="Sakyi L.B."/>
            <person name="Cui X."/>
            <person name="Yuan T."/>
            <person name="Jiang B."/>
            <person name="Yang W."/>
            <person name="Lam T.T.-Y."/>
            <person name="Chang Q."/>
            <person name="Ding S."/>
            <person name="Wang X."/>
            <person name="Zhu J."/>
            <person name="Ruan X."/>
            <person name="Zhao L."/>
            <person name="Wei J."/>
            <person name="Que T."/>
            <person name="Du C."/>
            <person name="Cheng J."/>
            <person name="Dai P."/>
            <person name="Han X."/>
            <person name="Huang E."/>
            <person name="Gao Y."/>
            <person name="Liu J."/>
            <person name="Shao H."/>
            <person name="Ye R."/>
            <person name="Li L."/>
            <person name="Wei W."/>
            <person name="Wang X."/>
            <person name="Wang C."/>
            <person name="Huo Q."/>
            <person name="Li W."/>
            <person name="Guo W."/>
            <person name="Chen H."/>
            <person name="Chen S."/>
            <person name="Zhou L."/>
            <person name="Zhou L."/>
            <person name="Ni X."/>
            <person name="Tian J."/>
            <person name="Zhou Y."/>
            <person name="Sheng Y."/>
            <person name="Liu T."/>
            <person name="Pan Y."/>
            <person name="Xia L."/>
            <person name="Li J."/>
            <person name="Zhao F."/>
            <person name="Cao W."/>
        </authorList>
    </citation>
    <scope>NUCLEOTIDE SEQUENCE</scope>
    <source>
        <strain evidence="5">Rmic-2018</strain>
        <tissue evidence="5">Larvae</tissue>
    </source>
</reference>
<dbReference type="Proteomes" id="UP000821866">
    <property type="component" value="Chromosome 1"/>
</dbReference>
<sequence length="165" mass="18650">MPFRKVLPCRSFINSIGDRTAASVMSSFKVRPARREDAEVVLAMMVELNDFQELPPPLITLDGLRRDVFDNERPYVSVNLAKLVYIEDIYVRPEYRRRGVGLALWKSAAEQGVLRDCDGLRLEVLGTNKEAVDFYAKRGARDLGPVCGFQHFKLVWDASSDGIKA</sequence>
<gene>
    <name evidence="5" type="ORF">HPB51_021229</name>
</gene>
<proteinExistence type="inferred from homology"/>